<dbReference type="Pfam" id="PF13923">
    <property type="entry name" value="zf-C3HC4_2"/>
    <property type="match status" value="1"/>
</dbReference>
<evidence type="ECO:0000313" key="10">
    <source>
        <dbReference type="Proteomes" id="UP001163046"/>
    </source>
</evidence>
<feature type="domain" description="PDZ" evidence="8">
    <location>
        <begin position="240"/>
        <end position="328"/>
    </location>
</feature>
<feature type="domain" description="PDZ" evidence="8">
    <location>
        <begin position="471"/>
        <end position="558"/>
    </location>
</feature>
<evidence type="ECO:0000259" key="7">
    <source>
        <dbReference type="PROSITE" id="PS50089"/>
    </source>
</evidence>
<feature type="compositionally biased region" description="Basic and acidic residues" evidence="6">
    <location>
        <begin position="764"/>
        <end position="787"/>
    </location>
</feature>
<dbReference type="PANTHER" id="PTHR15545:SF8">
    <property type="entry name" value="SLO-INTERACTING PROTEIN 1"/>
    <property type="match status" value="1"/>
</dbReference>
<dbReference type="EMBL" id="MU827327">
    <property type="protein sequence ID" value="KAJ7355117.1"/>
    <property type="molecule type" value="Genomic_DNA"/>
</dbReference>
<dbReference type="PROSITE" id="PS50106">
    <property type="entry name" value="PDZ"/>
    <property type="match status" value="2"/>
</dbReference>
<dbReference type="SUPFAM" id="SSF50156">
    <property type="entry name" value="PDZ domain-like"/>
    <property type="match status" value="2"/>
</dbReference>
<dbReference type="InterPro" id="IPR001478">
    <property type="entry name" value="PDZ"/>
</dbReference>
<evidence type="ECO:0000256" key="4">
    <source>
        <dbReference type="PROSITE-ProRule" id="PRU00175"/>
    </source>
</evidence>
<dbReference type="GO" id="GO:0008270">
    <property type="term" value="F:zinc ion binding"/>
    <property type="evidence" value="ECO:0007669"/>
    <property type="project" value="UniProtKB-KW"/>
</dbReference>
<dbReference type="SMART" id="SM00184">
    <property type="entry name" value="RING"/>
    <property type="match status" value="1"/>
</dbReference>
<dbReference type="Gene3D" id="2.30.42.10">
    <property type="match status" value="2"/>
</dbReference>
<feature type="compositionally biased region" description="Polar residues" evidence="6">
    <location>
        <begin position="840"/>
        <end position="851"/>
    </location>
</feature>
<keyword evidence="10" id="KW-1185">Reference proteome</keyword>
<dbReference type="Gene3D" id="3.30.40.10">
    <property type="entry name" value="Zinc/RING finger domain, C3HC4 (zinc finger)"/>
    <property type="match status" value="1"/>
</dbReference>
<evidence type="ECO:0000256" key="6">
    <source>
        <dbReference type="SAM" id="MobiDB-lite"/>
    </source>
</evidence>
<keyword evidence="3" id="KW-0862">Zinc</keyword>
<keyword evidence="1" id="KW-0479">Metal-binding</keyword>
<dbReference type="InterPro" id="IPR017907">
    <property type="entry name" value="Znf_RING_CS"/>
</dbReference>
<dbReference type="AlphaFoldDB" id="A0A9W9YNJ7"/>
<keyword evidence="5" id="KW-0175">Coiled coil</keyword>
<evidence type="ECO:0000256" key="5">
    <source>
        <dbReference type="SAM" id="Coils"/>
    </source>
</evidence>
<feature type="compositionally biased region" description="Basic and acidic residues" evidence="6">
    <location>
        <begin position="695"/>
        <end position="720"/>
    </location>
</feature>
<feature type="compositionally biased region" description="Basic and acidic residues" evidence="6">
    <location>
        <begin position="654"/>
        <end position="682"/>
    </location>
</feature>
<dbReference type="PANTHER" id="PTHR15545">
    <property type="entry name" value="PDZ DOMAIN CONTAINING RING FINGER PROTEIN 3, 4"/>
    <property type="match status" value="1"/>
</dbReference>
<reference evidence="9" key="1">
    <citation type="submission" date="2023-01" db="EMBL/GenBank/DDBJ databases">
        <title>Genome assembly of the deep-sea coral Lophelia pertusa.</title>
        <authorList>
            <person name="Herrera S."/>
            <person name="Cordes E."/>
        </authorList>
    </citation>
    <scope>NUCLEOTIDE SEQUENCE</scope>
    <source>
        <strain evidence="9">USNM1676648</strain>
        <tissue evidence="9">Polyp</tissue>
    </source>
</reference>
<protein>
    <recommendedName>
        <fullName evidence="11">E3 ubiquitin-protein ligase PDZRN3</fullName>
    </recommendedName>
</protein>
<dbReference type="InterPro" id="IPR013083">
    <property type="entry name" value="Znf_RING/FYVE/PHD"/>
</dbReference>
<feature type="region of interest" description="Disordered" evidence="6">
    <location>
        <begin position="931"/>
        <end position="958"/>
    </location>
</feature>
<feature type="region of interest" description="Disordered" evidence="6">
    <location>
        <begin position="595"/>
        <end position="800"/>
    </location>
</feature>
<gene>
    <name evidence="9" type="ORF">OS493_027906</name>
</gene>
<feature type="compositionally biased region" description="Basic and acidic residues" evidence="6">
    <location>
        <begin position="608"/>
        <end position="630"/>
    </location>
</feature>
<accession>A0A9W9YNJ7</accession>
<dbReference type="InterPro" id="IPR036034">
    <property type="entry name" value="PDZ_sf"/>
</dbReference>
<name>A0A9W9YNJ7_9CNID</name>
<comment type="caution">
    <text evidence="9">The sequence shown here is derived from an EMBL/GenBank/DDBJ whole genome shotgun (WGS) entry which is preliminary data.</text>
</comment>
<dbReference type="OrthoDB" id="6270329at2759"/>
<evidence type="ECO:0000256" key="1">
    <source>
        <dbReference type="ARBA" id="ARBA00022723"/>
    </source>
</evidence>
<feature type="coiled-coil region" evidence="5">
    <location>
        <begin position="154"/>
        <end position="213"/>
    </location>
</feature>
<dbReference type="InterPro" id="IPR001841">
    <property type="entry name" value="Znf_RING"/>
</dbReference>
<feature type="domain" description="RING-type" evidence="7">
    <location>
        <begin position="18"/>
        <end position="54"/>
    </location>
</feature>
<dbReference type="PROSITE" id="PS00518">
    <property type="entry name" value="ZF_RING_1"/>
    <property type="match status" value="1"/>
</dbReference>
<feature type="compositionally biased region" description="Basic and acidic residues" evidence="6">
    <location>
        <begin position="746"/>
        <end position="756"/>
    </location>
</feature>
<evidence type="ECO:0000256" key="2">
    <source>
        <dbReference type="ARBA" id="ARBA00022771"/>
    </source>
</evidence>
<feature type="region of interest" description="Disordered" evidence="6">
    <location>
        <begin position="827"/>
        <end position="851"/>
    </location>
</feature>
<dbReference type="SMART" id="SM00504">
    <property type="entry name" value="Ubox"/>
    <property type="match status" value="1"/>
</dbReference>
<proteinExistence type="predicted"/>
<dbReference type="Pfam" id="PF00595">
    <property type="entry name" value="PDZ"/>
    <property type="match status" value="1"/>
</dbReference>
<evidence type="ECO:0008006" key="11">
    <source>
        <dbReference type="Google" id="ProtNLM"/>
    </source>
</evidence>
<organism evidence="9 10">
    <name type="scientific">Desmophyllum pertusum</name>
    <dbReference type="NCBI Taxonomy" id="174260"/>
    <lineage>
        <taxon>Eukaryota</taxon>
        <taxon>Metazoa</taxon>
        <taxon>Cnidaria</taxon>
        <taxon>Anthozoa</taxon>
        <taxon>Hexacorallia</taxon>
        <taxon>Scleractinia</taxon>
        <taxon>Caryophylliina</taxon>
        <taxon>Caryophylliidae</taxon>
        <taxon>Desmophyllum</taxon>
    </lineage>
</organism>
<dbReference type="InterPro" id="IPR003613">
    <property type="entry name" value="Ubox_domain"/>
</dbReference>
<dbReference type="GO" id="GO:0016567">
    <property type="term" value="P:protein ubiquitination"/>
    <property type="evidence" value="ECO:0007669"/>
    <property type="project" value="InterPro"/>
</dbReference>
<evidence type="ECO:0000259" key="8">
    <source>
        <dbReference type="PROSITE" id="PS50106"/>
    </source>
</evidence>
<dbReference type="SMART" id="SM00228">
    <property type="entry name" value="PDZ"/>
    <property type="match status" value="2"/>
</dbReference>
<dbReference type="PROSITE" id="PS50089">
    <property type="entry name" value="ZF_RING_2"/>
    <property type="match status" value="1"/>
</dbReference>
<dbReference type="CDD" id="cd16512">
    <property type="entry name" value="RING-HC_LNX3-like"/>
    <property type="match status" value="1"/>
</dbReference>
<sequence length="1002" mass="111923">MGFDVDRFLEPVDDDLKCGICFGVLEEPLATPCGHVFCAQCIVQWTAESGSCPLTCEQISVDDLKKILPLSSLIAKQNIRCENFRRGCSAILQVESIQSHLLKCQYAKANTSGARIMELDSNSPEMHEFARVVVCENGCGLPLLYQDTSSHDCIKALRTQVASLQMKLTRAEQEKEVACERIARREEQNQDRILNLENELHSYQVLVLNFERQLKEYRMQVGFLQADVRKDQAAEEIEVEVSLVRVDGGSLGFNIMGGTEVGSNSLGGGIVVSKVADGGPASKEDGLKVQDTILKVNGVDLLEASHATAVEVIKTASEPLQILVKRKCSDAIVEDNCVPCLTSTGTQTDLCISQDMESMDTDSGIHDRYSPRQDLLIPFEKSLDDGTSSSECSHRRIESFCRDVGENLRSTSESLPSSENIVGSEQGTLPRVTLVVKDVGYVHDVDENSNCDFQGQPYVTAVSDEIYFDPEIDYEYEEITLWIANCDLGLTFCCAEEDEATVYVCEIEPGSVAYLDGRLALCDTVLKINDFPVTHLSDIEPLVYESTSTIKFLVARPAQEVRATLLGSEGSQDWGFVDPIDAELSSFRIDVIKEEDEDGNDTLNSDKTNGDKCEKDSGVGRTDESTKNDESSGPDLAEEPPPPQNPWKLSQENNGDKRSAKDDSSTRERKSSSSSRGKEDRAFSPIRSGENTPGKSRDSTSPVEKDSSRNSKERSPENSRSRRRNGSTGSSSKSCLSPTRNGGSPPRKEKDKERSKDRKKTRDSHKDNYGDESRGERDRSRHSDQKRNSKLGNVSRTIRASYIRAVHRDSSQHINMIGESDCFGGQGDYHDHRSKKKSNLNDNPAMNGSEQNMEWKVRMSKDGSQIFVRKRPATAARQARNKLLRDRAQKITDERKGMTTDDDTQTIYQGRYWPKEDRRRHLERVREARRKKIQKLQQIKESESPHTGSGSESGKGRRDIIVEMSNRRMNRKQLDDFTTVREYLTQRNHGGTPVGPIHVTTV</sequence>
<dbReference type="InterPro" id="IPR051971">
    <property type="entry name" value="E3_ubiquitin-PDZ_ligase"/>
</dbReference>
<dbReference type="SUPFAM" id="SSF57850">
    <property type="entry name" value="RING/U-box"/>
    <property type="match status" value="1"/>
</dbReference>
<keyword evidence="2 4" id="KW-0863">Zinc-finger</keyword>
<evidence type="ECO:0000256" key="3">
    <source>
        <dbReference type="ARBA" id="ARBA00022833"/>
    </source>
</evidence>
<dbReference type="GO" id="GO:0004842">
    <property type="term" value="F:ubiquitin-protein transferase activity"/>
    <property type="evidence" value="ECO:0007669"/>
    <property type="project" value="InterPro"/>
</dbReference>
<evidence type="ECO:0000313" key="9">
    <source>
        <dbReference type="EMBL" id="KAJ7355117.1"/>
    </source>
</evidence>
<dbReference type="Proteomes" id="UP001163046">
    <property type="component" value="Unassembled WGS sequence"/>
</dbReference>